<keyword evidence="3" id="KW-0472">Membrane</keyword>
<dbReference type="GO" id="GO:0015627">
    <property type="term" value="C:type II protein secretion system complex"/>
    <property type="evidence" value="ECO:0007669"/>
    <property type="project" value="InterPro"/>
</dbReference>
<protein>
    <submittedName>
        <fullName evidence="4">Type II secretion system GspH family protein</fullName>
    </submittedName>
</protein>
<evidence type="ECO:0000256" key="1">
    <source>
        <dbReference type="ARBA" id="ARBA00022481"/>
    </source>
</evidence>
<organism evidence="4 5">
    <name type="scientific">Aliiroseovarius crassostreae</name>
    <dbReference type="NCBI Taxonomy" id="154981"/>
    <lineage>
        <taxon>Bacteria</taxon>
        <taxon>Pseudomonadati</taxon>
        <taxon>Pseudomonadota</taxon>
        <taxon>Alphaproteobacteria</taxon>
        <taxon>Rhodobacterales</taxon>
        <taxon>Paracoccaceae</taxon>
        <taxon>Aliiroseovarius</taxon>
    </lineage>
</organism>
<keyword evidence="4" id="KW-0614">Plasmid</keyword>
<evidence type="ECO:0000313" key="5">
    <source>
        <dbReference type="Proteomes" id="UP001057991"/>
    </source>
</evidence>
<sequence>MWRSKLNDPRGATLVEMIMVLLILSIITMIAVPQVQKRALREKEYQLRRDLISVRDAIDRFHADWMDGALMDGAAGVSPDGYPRNWDSLTEGVPTRDGKGPRRYLRQVPPNPFALDPEMPWRLLGLRDAPDATRWNKVDIFDLRANTDRIALDGTRIDEW</sequence>
<gene>
    <name evidence="4" type="ORF">K3X48_15445</name>
</gene>
<keyword evidence="3" id="KW-0812">Transmembrane</keyword>
<dbReference type="Gene3D" id="3.30.700.10">
    <property type="entry name" value="Glycoprotein, Type 4 Pilin"/>
    <property type="match status" value="1"/>
</dbReference>
<evidence type="ECO:0000313" key="4">
    <source>
        <dbReference type="EMBL" id="UWP97223.1"/>
    </source>
</evidence>
<dbReference type="AlphaFoldDB" id="A0A9Q9HBV4"/>
<dbReference type="InterPro" id="IPR000983">
    <property type="entry name" value="Bac_GSPG_pilin"/>
</dbReference>
<dbReference type="InterPro" id="IPR045584">
    <property type="entry name" value="Pilin-like"/>
</dbReference>
<keyword evidence="1" id="KW-0488">Methylation</keyword>
<evidence type="ECO:0000256" key="2">
    <source>
        <dbReference type="SAM" id="MobiDB-lite"/>
    </source>
</evidence>
<keyword evidence="3" id="KW-1133">Transmembrane helix</keyword>
<dbReference type="Proteomes" id="UP001057991">
    <property type="component" value="Plasmid unnamed1"/>
</dbReference>
<dbReference type="NCBIfam" id="TIGR02532">
    <property type="entry name" value="IV_pilin_GFxxxE"/>
    <property type="match status" value="1"/>
</dbReference>
<feature type="transmembrane region" description="Helical" evidence="3">
    <location>
        <begin position="12"/>
        <end position="32"/>
    </location>
</feature>
<dbReference type="GO" id="GO:0015628">
    <property type="term" value="P:protein secretion by the type II secretion system"/>
    <property type="evidence" value="ECO:0007669"/>
    <property type="project" value="InterPro"/>
</dbReference>
<geneLocation type="plasmid" evidence="4 5">
    <name>unnamed1</name>
</geneLocation>
<dbReference type="RefSeq" id="WP_259807083.1">
    <property type="nucleotide sequence ID" value="NZ_CP080777.1"/>
</dbReference>
<reference evidence="4" key="1">
    <citation type="submission" date="2021-08" db="EMBL/GenBank/DDBJ databases">
        <authorList>
            <person name="Nwanade C."/>
            <person name="Wang M."/>
            <person name="Masoudi A."/>
            <person name="Yu Z."/>
            <person name="Liu J."/>
        </authorList>
    </citation>
    <scope>NUCLEOTIDE SEQUENCE</scope>
    <source>
        <strain evidence="4">S056</strain>
        <plasmid evidence="4">unnamed1</plasmid>
    </source>
</reference>
<feature type="region of interest" description="Disordered" evidence="2">
    <location>
        <begin position="85"/>
        <end position="109"/>
    </location>
</feature>
<dbReference type="EMBL" id="CP080777">
    <property type="protein sequence ID" value="UWP97223.1"/>
    <property type="molecule type" value="Genomic_DNA"/>
</dbReference>
<dbReference type="InterPro" id="IPR012902">
    <property type="entry name" value="N_methyl_site"/>
</dbReference>
<dbReference type="PRINTS" id="PR00813">
    <property type="entry name" value="BCTERIALGSPG"/>
</dbReference>
<name>A0A9Q9HBV4_9RHOB</name>
<dbReference type="Pfam" id="PF07963">
    <property type="entry name" value="N_methyl"/>
    <property type="match status" value="1"/>
</dbReference>
<evidence type="ECO:0000256" key="3">
    <source>
        <dbReference type="SAM" id="Phobius"/>
    </source>
</evidence>
<proteinExistence type="predicted"/>
<accession>A0A9Q9HBV4</accession>
<dbReference type="SUPFAM" id="SSF54523">
    <property type="entry name" value="Pili subunits"/>
    <property type="match status" value="1"/>
</dbReference>